<gene>
    <name evidence="1" type="ORF">WUBG_03459</name>
</gene>
<evidence type="ECO:0000313" key="1">
    <source>
        <dbReference type="EMBL" id="EJW85631.1"/>
    </source>
</evidence>
<evidence type="ECO:0000313" key="2">
    <source>
        <dbReference type="Proteomes" id="UP000004810"/>
    </source>
</evidence>
<dbReference type="EMBL" id="ADBV01001062">
    <property type="protein sequence ID" value="EJW85631.1"/>
    <property type="molecule type" value="Genomic_DNA"/>
</dbReference>
<accession>J9ESW5</accession>
<comment type="caution">
    <text evidence="1">The sequence shown here is derived from an EMBL/GenBank/DDBJ whole genome shotgun (WGS) entry which is preliminary data.</text>
</comment>
<dbReference type="AlphaFoldDB" id="J9ESW5"/>
<proteinExistence type="predicted"/>
<organism evidence="1 2">
    <name type="scientific">Wuchereria bancrofti</name>
    <dbReference type="NCBI Taxonomy" id="6293"/>
    <lineage>
        <taxon>Eukaryota</taxon>
        <taxon>Metazoa</taxon>
        <taxon>Ecdysozoa</taxon>
        <taxon>Nematoda</taxon>
        <taxon>Chromadorea</taxon>
        <taxon>Rhabditida</taxon>
        <taxon>Spirurina</taxon>
        <taxon>Spiruromorpha</taxon>
        <taxon>Filarioidea</taxon>
        <taxon>Onchocercidae</taxon>
        <taxon>Wuchereria</taxon>
    </lineage>
</organism>
<reference evidence="2" key="1">
    <citation type="submission" date="2012-08" db="EMBL/GenBank/DDBJ databases">
        <title>The Genome Sequence of Wuchereria bancrofti.</title>
        <authorList>
            <person name="Nutman T.B."/>
            <person name="Fink D.L."/>
            <person name="Russ C."/>
            <person name="Young S."/>
            <person name="Zeng Q."/>
            <person name="Koehrsen M."/>
            <person name="Alvarado L."/>
            <person name="Berlin A."/>
            <person name="Chapman S.B."/>
            <person name="Chen Z."/>
            <person name="Freedman E."/>
            <person name="Gellesch M."/>
            <person name="Goldberg J."/>
            <person name="Griggs A."/>
            <person name="Gujja S."/>
            <person name="Heilman E.R."/>
            <person name="Heiman D."/>
            <person name="Hepburn T."/>
            <person name="Howarth C."/>
            <person name="Jen D."/>
            <person name="Larson L."/>
            <person name="Lewis B."/>
            <person name="Mehta T."/>
            <person name="Park D."/>
            <person name="Pearson M."/>
            <person name="Roberts A."/>
            <person name="Saif S."/>
            <person name="Shea T."/>
            <person name="Shenoy N."/>
            <person name="Sisk P."/>
            <person name="Stolte C."/>
            <person name="Sykes S."/>
            <person name="Walk T."/>
            <person name="White J."/>
            <person name="Yandava C."/>
            <person name="Haas B."/>
            <person name="Henn M.R."/>
            <person name="Nusbaum C."/>
            <person name="Birren B."/>
        </authorList>
    </citation>
    <scope>NUCLEOTIDE SEQUENCE [LARGE SCALE GENOMIC DNA]</scope>
    <source>
        <strain evidence="2">NA</strain>
    </source>
</reference>
<protein>
    <submittedName>
        <fullName evidence="1">Uncharacterized protein</fullName>
    </submittedName>
</protein>
<dbReference type="Proteomes" id="UP000004810">
    <property type="component" value="Unassembled WGS sequence"/>
</dbReference>
<name>J9ESW5_WUCBA</name>
<sequence length="148" mass="17052">MSCIDKRSNEIKHSEAELTTLLNSSTTKNGRVQRVRPTNVPKIRSHDEEKSAAMGHRLSIHTQDDSLASEGSVSPLRHCTFQSYNQLLLTTTDLFCKRILSKQESWKLKYFKKVSVVNTKVCQSLFIARINIWCYKSQRSKIKANIFF</sequence>